<accession>A0ABW5T5S1</accession>
<feature type="domain" description="Gram-positive cocci surface proteins LPxTG" evidence="9">
    <location>
        <begin position="286"/>
        <end position="316"/>
    </location>
</feature>
<name>A0ABW5T5S1_9BACI</name>
<proteinExistence type="predicted"/>
<feature type="compositionally biased region" description="Acidic residues" evidence="6">
    <location>
        <begin position="163"/>
        <end position="173"/>
    </location>
</feature>
<comment type="caution">
    <text evidence="10">The sequence shown here is derived from an EMBL/GenBank/DDBJ whole genome shotgun (WGS) entry which is preliminary data.</text>
</comment>
<protein>
    <submittedName>
        <fullName evidence="10">LPXTG cell wall anchor domain-containing protein</fullName>
    </submittedName>
</protein>
<comment type="subcellular location">
    <subcellularLocation>
        <location evidence="1">Secreted</location>
        <location evidence="1">Cell wall</location>
        <topology evidence="1">Peptidoglycan-anchor</topology>
    </subcellularLocation>
</comment>
<dbReference type="NCBIfam" id="TIGR01167">
    <property type="entry name" value="LPXTG_anchor"/>
    <property type="match status" value="1"/>
</dbReference>
<evidence type="ECO:0000256" key="1">
    <source>
        <dbReference type="ARBA" id="ARBA00004168"/>
    </source>
</evidence>
<evidence type="ECO:0000313" key="10">
    <source>
        <dbReference type="EMBL" id="MFD2707100.1"/>
    </source>
</evidence>
<feature type="compositionally biased region" description="Acidic residues" evidence="6">
    <location>
        <begin position="254"/>
        <end position="275"/>
    </location>
</feature>
<evidence type="ECO:0000259" key="9">
    <source>
        <dbReference type="Pfam" id="PF00746"/>
    </source>
</evidence>
<gene>
    <name evidence="10" type="ORF">ACFSUB_16715</name>
</gene>
<evidence type="ECO:0000256" key="5">
    <source>
        <dbReference type="ARBA" id="ARBA00023088"/>
    </source>
</evidence>
<dbReference type="Proteomes" id="UP001597520">
    <property type="component" value="Unassembled WGS sequence"/>
</dbReference>
<feature type="compositionally biased region" description="Low complexity" evidence="6">
    <location>
        <begin position="187"/>
        <end position="207"/>
    </location>
</feature>
<feature type="compositionally biased region" description="Low complexity" evidence="6">
    <location>
        <begin position="243"/>
        <end position="252"/>
    </location>
</feature>
<keyword evidence="11" id="KW-1185">Reference proteome</keyword>
<evidence type="ECO:0000256" key="4">
    <source>
        <dbReference type="ARBA" id="ARBA00022729"/>
    </source>
</evidence>
<feature type="compositionally biased region" description="Gly residues" evidence="6">
    <location>
        <begin position="174"/>
        <end position="186"/>
    </location>
</feature>
<keyword evidence="7" id="KW-0472">Membrane</keyword>
<reference evidence="11" key="1">
    <citation type="journal article" date="2019" name="Int. J. Syst. Evol. Microbiol.">
        <title>The Global Catalogue of Microorganisms (GCM) 10K type strain sequencing project: providing services to taxonomists for standard genome sequencing and annotation.</title>
        <authorList>
            <consortium name="The Broad Institute Genomics Platform"/>
            <consortium name="The Broad Institute Genome Sequencing Center for Infectious Disease"/>
            <person name="Wu L."/>
            <person name="Ma J."/>
        </authorList>
    </citation>
    <scope>NUCLEOTIDE SEQUENCE [LARGE SCALE GENOMIC DNA]</scope>
    <source>
        <strain evidence="11">KCTC 33792</strain>
    </source>
</reference>
<dbReference type="Pfam" id="PF00746">
    <property type="entry name" value="Gram_pos_anchor"/>
    <property type="match status" value="1"/>
</dbReference>
<feature type="chain" id="PRO_5045065096" evidence="8">
    <location>
        <begin position="29"/>
        <end position="332"/>
    </location>
</feature>
<keyword evidence="5" id="KW-0572">Peptidoglycan-anchor</keyword>
<keyword evidence="2" id="KW-0134">Cell wall</keyword>
<keyword evidence="7" id="KW-0812">Transmembrane</keyword>
<keyword evidence="3" id="KW-0964">Secreted</keyword>
<dbReference type="InterPro" id="IPR019931">
    <property type="entry name" value="LPXTG_anchor"/>
</dbReference>
<evidence type="ECO:0000256" key="2">
    <source>
        <dbReference type="ARBA" id="ARBA00022512"/>
    </source>
</evidence>
<keyword evidence="7" id="KW-1133">Transmembrane helix</keyword>
<keyword evidence="4 8" id="KW-0732">Signal</keyword>
<evidence type="ECO:0000256" key="6">
    <source>
        <dbReference type="SAM" id="MobiDB-lite"/>
    </source>
</evidence>
<sequence>MIKTKWKKASSLLLGTALLFLFSWNTAAAGKLVELEDSSFMKGIGPFAPGLSFETDITVENVSSDDIEYALTLQREEEEKQHREKESSMFFENLQVTVQADGNQKYEGSFAGVDTIDMGMLEEDEDLPVTFVVHFPEESGNEYQGLSASVSVKVDARQVNAPPEDDEDSDTDDNGGGGNDSGGGSGNPDSDTGDPGDTGNPGGSDDPQTPSSPNPDTGEPEQPDTGEPAAPDQPVEEPDNPDNPESPGSPAAPDDPDVPDTEDPNEPEEPGDDETVVPGGNDRPGPTLPQTGEHGDLLFYAAGLASIAVGIYLYGRVSSLAVPFMFRRRREP</sequence>
<feature type="signal peptide" evidence="8">
    <location>
        <begin position="1"/>
        <end position="28"/>
    </location>
</feature>
<feature type="region of interest" description="Disordered" evidence="6">
    <location>
        <begin position="159"/>
        <end position="291"/>
    </location>
</feature>
<dbReference type="EMBL" id="JBHUML010000006">
    <property type="protein sequence ID" value="MFD2707100.1"/>
    <property type="molecule type" value="Genomic_DNA"/>
</dbReference>
<evidence type="ECO:0000313" key="11">
    <source>
        <dbReference type="Proteomes" id="UP001597520"/>
    </source>
</evidence>
<evidence type="ECO:0000256" key="3">
    <source>
        <dbReference type="ARBA" id="ARBA00022525"/>
    </source>
</evidence>
<evidence type="ECO:0000256" key="7">
    <source>
        <dbReference type="SAM" id="Phobius"/>
    </source>
</evidence>
<organism evidence="10 11">
    <name type="scientific">Salibacterium lacus</name>
    <dbReference type="NCBI Taxonomy" id="1898109"/>
    <lineage>
        <taxon>Bacteria</taxon>
        <taxon>Bacillati</taxon>
        <taxon>Bacillota</taxon>
        <taxon>Bacilli</taxon>
        <taxon>Bacillales</taxon>
        <taxon>Bacillaceae</taxon>
    </lineage>
</organism>
<evidence type="ECO:0000256" key="8">
    <source>
        <dbReference type="SAM" id="SignalP"/>
    </source>
</evidence>
<dbReference type="RefSeq" id="WP_380714423.1">
    <property type="nucleotide sequence ID" value="NZ_JBHUML010000006.1"/>
</dbReference>
<feature type="transmembrane region" description="Helical" evidence="7">
    <location>
        <begin position="297"/>
        <end position="326"/>
    </location>
</feature>